<evidence type="ECO:0000256" key="1">
    <source>
        <dbReference type="ARBA" id="ARBA00004370"/>
    </source>
</evidence>
<keyword evidence="8" id="KW-1185">Reference proteome</keyword>
<dbReference type="EMBL" id="JAUCMV010000003">
    <property type="protein sequence ID" value="KAK0409625.1"/>
    <property type="molecule type" value="Genomic_DNA"/>
</dbReference>
<gene>
    <name evidence="7" type="ORF">QR680_004657</name>
</gene>
<comment type="subcellular location">
    <subcellularLocation>
        <location evidence="1">Membrane</location>
    </subcellularLocation>
</comment>
<name>A0AA39LUC2_9BILA</name>
<feature type="transmembrane region" description="Helical" evidence="5">
    <location>
        <begin position="17"/>
        <end position="41"/>
    </location>
</feature>
<keyword evidence="4 5" id="KW-0472">Membrane</keyword>
<evidence type="ECO:0000256" key="3">
    <source>
        <dbReference type="ARBA" id="ARBA00022989"/>
    </source>
</evidence>
<feature type="transmembrane region" description="Helical" evidence="5">
    <location>
        <begin position="138"/>
        <end position="164"/>
    </location>
</feature>
<feature type="transmembrane region" description="Helical" evidence="5">
    <location>
        <begin position="86"/>
        <end position="104"/>
    </location>
</feature>
<accession>A0AA39LUC2</accession>
<protein>
    <recommendedName>
        <fullName evidence="6">G-protein coupled receptors family 1 profile domain-containing protein</fullName>
    </recommendedName>
</protein>
<comment type="caution">
    <text evidence="7">The sequence shown here is derived from an EMBL/GenBank/DDBJ whole genome shotgun (WGS) entry which is preliminary data.</text>
</comment>
<dbReference type="Pfam" id="PF10323">
    <property type="entry name" value="7TM_GPCR_Srv"/>
    <property type="match status" value="1"/>
</dbReference>
<dbReference type="PANTHER" id="PTHR31748">
    <property type="entry name" value="SERPENTINE RECEPTOR, CLASS V"/>
    <property type="match status" value="1"/>
</dbReference>
<dbReference type="GO" id="GO:0016020">
    <property type="term" value="C:membrane"/>
    <property type="evidence" value="ECO:0007669"/>
    <property type="project" value="UniProtKB-SubCell"/>
</dbReference>
<dbReference type="SUPFAM" id="SSF81321">
    <property type="entry name" value="Family A G protein-coupled receptor-like"/>
    <property type="match status" value="1"/>
</dbReference>
<evidence type="ECO:0000256" key="4">
    <source>
        <dbReference type="ARBA" id="ARBA00023136"/>
    </source>
</evidence>
<sequence>MCSQAPPISPAWKSALIVQYTTVGLSVLTIPLYVLVITILLQNLKCIKQNKAFFVFFLINGFVDIVSILANALGNSFPAWGLFLDFYLSHGTLVGKIYLVLMYWTRYSQGVNTLLLAFNRSTAVLFPFRYGKIWSKRWVKVCIAIQLLFGVPVGILVACSDYFWRLDCSAPNLWDHLPYVQRAYSDSQVLVIIFSDARLKTIVLGVSFSAEVVFFLIIVCNYAFMVITLRRQRRRDTTVVTHLSSLRRDATIQRQKFMLLRMAVIICLLELCYAVFGVVSVVGRMNSDQFHFFYNLVTTIYSSMGPYLMICFSTTTRRLIRATFAPKQPLLYKASPPQPTITSRSQR</sequence>
<keyword evidence="3 5" id="KW-1133">Transmembrane helix</keyword>
<evidence type="ECO:0000259" key="6">
    <source>
        <dbReference type="PROSITE" id="PS50262"/>
    </source>
</evidence>
<dbReference type="PROSITE" id="PS50262">
    <property type="entry name" value="G_PROTEIN_RECEP_F1_2"/>
    <property type="match status" value="1"/>
</dbReference>
<dbReference type="CDD" id="cd00637">
    <property type="entry name" value="7tm_classA_rhodopsin-like"/>
    <property type="match status" value="1"/>
</dbReference>
<dbReference type="PANTHER" id="PTHR31748:SF1">
    <property type="entry name" value="SERPENTINE RECEPTOR, CLASS V"/>
    <property type="match status" value="1"/>
</dbReference>
<evidence type="ECO:0000256" key="2">
    <source>
        <dbReference type="ARBA" id="ARBA00022692"/>
    </source>
</evidence>
<dbReference type="InterPro" id="IPR019426">
    <property type="entry name" value="7TM_GPCR_serpentine_rcpt_Srv"/>
</dbReference>
<dbReference type="AlphaFoldDB" id="A0AA39LUC2"/>
<feature type="domain" description="G-protein coupled receptors family 1 profile" evidence="6">
    <location>
        <begin position="32"/>
        <end position="332"/>
    </location>
</feature>
<dbReference type="Proteomes" id="UP001175271">
    <property type="component" value="Unassembled WGS sequence"/>
</dbReference>
<dbReference type="Gene3D" id="1.20.1070.10">
    <property type="entry name" value="Rhodopsin 7-helix transmembrane proteins"/>
    <property type="match status" value="1"/>
</dbReference>
<evidence type="ECO:0000313" key="7">
    <source>
        <dbReference type="EMBL" id="KAK0409625.1"/>
    </source>
</evidence>
<proteinExistence type="predicted"/>
<feature type="transmembrane region" description="Helical" evidence="5">
    <location>
        <begin position="53"/>
        <end position="74"/>
    </location>
</feature>
<feature type="transmembrane region" description="Helical" evidence="5">
    <location>
        <begin position="292"/>
        <end position="312"/>
    </location>
</feature>
<keyword evidence="2 5" id="KW-0812">Transmembrane</keyword>
<reference evidence="7" key="1">
    <citation type="submission" date="2023-06" db="EMBL/GenBank/DDBJ databases">
        <title>Genomic analysis of the entomopathogenic nematode Steinernema hermaphroditum.</title>
        <authorList>
            <person name="Schwarz E.M."/>
            <person name="Heppert J.K."/>
            <person name="Baniya A."/>
            <person name="Schwartz H.T."/>
            <person name="Tan C.-H."/>
            <person name="Antoshechkin I."/>
            <person name="Sternberg P.W."/>
            <person name="Goodrich-Blair H."/>
            <person name="Dillman A.R."/>
        </authorList>
    </citation>
    <scope>NUCLEOTIDE SEQUENCE</scope>
    <source>
        <strain evidence="7">PS9179</strain>
        <tissue evidence="7">Whole animal</tissue>
    </source>
</reference>
<dbReference type="InterPro" id="IPR017452">
    <property type="entry name" value="GPCR_Rhodpsn_7TM"/>
</dbReference>
<evidence type="ECO:0000313" key="8">
    <source>
        <dbReference type="Proteomes" id="UP001175271"/>
    </source>
</evidence>
<feature type="transmembrane region" description="Helical" evidence="5">
    <location>
        <begin position="202"/>
        <end position="225"/>
    </location>
</feature>
<feature type="transmembrane region" description="Helical" evidence="5">
    <location>
        <begin position="257"/>
        <end position="280"/>
    </location>
</feature>
<evidence type="ECO:0000256" key="5">
    <source>
        <dbReference type="SAM" id="Phobius"/>
    </source>
</evidence>
<organism evidence="7 8">
    <name type="scientific">Steinernema hermaphroditum</name>
    <dbReference type="NCBI Taxonomy" id="289476"/>
    <lineage>
        <taxon>Eukaryota</taxon>
        <taxon>Metazoa</taxon>
        <taxon>Ecdysozoa</taxon>
        <taxon>Nematoda</taxon>
        <taxon>Chromadorea</taxon>
        <taxon>Rhabditida</taxon>
        <taxon>Tylenchina</taxon>
        <taxon>Panagrolaimomorpha</taxon>
        <taxon>Strongyloidoidea</taxon>
        <taxon>Steinernematidae</taxon>
        <taxon>Steinernema</taxon>
    </lineage>
</organism>